<sequence>MYISWYAKIRDIFFQMAKNMENLLPQNILQLSIAERIQLVQDIWDSITIESNDLTISDTQKQELERRLELYYQNTHQVSTWEEVKKRFNR</sequence>
<organism evidence="1 2">
    <name type="scientific">Sphaerospermopsis reniformis</name>
    <dbReference type="NCBI Taxonomy" id="531300"/>
    <lineage>
        <taxon>Bacteria</taxon>
        <taxon>Bacillati</taxon>
        <taxon>Cyanobacteriota</taxon>
        <taxon>Cyanophyceae</taxon>
        <taxon>Nostocales</taxon>
        <taxon>Aphanizomenonaceae</taxon>
        <taxon>Sphaerospermopsis</taxon>
    </lineage>
</organism>
<dbReference type="AlphaFoldDB" id="A0A479ZR10"/>
<accession>A0A479ZR10</accession>
<dbReference type="EMBL" id="BJCE01000004">
    <property type="protein sequence ID" value="GCL35140.1"/>
    <property type="molecule type" value="Genomic_DNA"/>
</dbReference>
<evidence type="ECO:0000313" key="2">
    <source>
        <dbReference type="Proteomes" id="UP000300142"/>
    </source>
</evidence>
<protein>
    <submittedName>
        <fullName evidence="1">Addiction module component</fullName>
    </submittedName>
</protein>
<evidence type="ECO:0000313" key="1">
    <source>
        <dbReference type="EMBL" id="GCL35140.1"/>
    </source>
</evidence>
<name>A0A479ZR10_9CYAN</name>
<keyword evidence="2" id="KW-1185">Reference proteome</keyword>
<dbReference type="Pfam" id="PF09720">
    <property type="entry name" value="Unstab_antitox"/>
    <property type="match status" value="1"/>
</dbReference>
<dbReference type="NCBIfam" id="TIGR02574">
    <property type="entry name" value="stabl_TIGR02574"/>
    <property type="match status" value="1"/>
</dbReference>
<proteinExistence type="predicted"/>
<gene>
    <name evidence="1" type="ORF">SR1949_02320</name>
</gene>
<dbReference type="Proteomes" id="UP000300142">
    <property type="component" value="Unassembled WGS sequence"/>
</dbReference>
<reference evidence="2" key="1">
    <citation type="submission" date="2019-02" db="EMBL/GenBank/DDBJ databases">
        <title>Draft genome sequence of Sphaerospermopsis reniformis NIES-1949.</title>
        <authorList>
            <person name="Yamaguchi H."/>
            <person name="Suzuki S."/>
            <person name="Kawachi M."/>
        </authorList>
    </citation>
    <scope>NUCLEOTIDE SEQUENCE [LARGE SCALE GENOMIC DNA]</scope>
    <source>
        <strain evidence="2">NIES-1949</strain>
    </source>
</reference>
<dbReference type="InterPro" id="IPR013406">
    <property type="entry name" value="CHP02574_addiction_mod"/>
</dbReference>
<comment type="caution">
    <text evidence="1">The sequence shown here is derived from an EMBL/GenBank/DDBJ whole genome shotgun (WGS) entry which is preliminary data.</text>
</comment>